<sequence length="65" mass="7626">MDRFLEDWNTQALSTHSELVQQSQGTNEWSWLASIFEFALERHLPVEIVRLAQKVIPKLLSLSMR</sequence>
<dbReference type="EMBL" id="RSCD01000023">
    <property type="protein sequence ID" value="RSH83770.1"/>
    <property type="molecule type" value="Genomic_DNA"/>
</dbReference>
<protein>
    <submittedName>
        <fullName evidence="1">Uncharacterized protein</fullName>
    </submittedName>
</protein>
<evidence type="ECO:0000313" key="2">
    <source>
        <dbReference type="Proteomes" id="UP000279259"/>
    </source>
</evidence>
<accession>A0A427XY57</accession>
<proteinExistence type="predicted"/>
<dbReference type="Proteomes" id="UP000279259">
    <property type="component" value="Unassembled WGS sequence"/>
</dbReference>
<reference evidence="1 2" key="1">
    <citation type="submission" date="2018-11" db="EMBL/GenBank/DDBJ databases">
        <title>Genome sequence of Saitozyma podzolica DSM 27192.</title>
        <authorList>
            <person name="Aliyu H."/>
            <person name="Gorte O."/>
            <person name="Ochsenreither K."/>
        </authorList>
    </citation>
    <scope>NUCLEOTIDE SEQUENCE [LARGE SCALE GENOMIC DNA]</scope>
    <source>
        <strain evidence="1 2">DSM 27192</strain>
    </source>
</reference>
<evidence type="ECO:0000313" key="1">
    <source>
        <dbReference type="EMBL" id="RSH83770.1"/>
    </source>
</evidence>
<comment type="caution">
    <text evidence="1">The sequence shown here is derived from an EMBL/GenBank/DDBJ whole genome shotgun (WGS) entry which is preliminary data.</text>
</comment>
<gene>
    <name evidence="1" type="ORF">EHS25_005385</name>
</gene>
<name>A0A427XY57_9TREE</name>
<organism evidence="1 2">
    <name type="scientific">Saitozyma podzolica</name>
    <dbReference type="NCBI Taxonomy" id="1890683"/>
    <lineage>
        <taxon>Eukaryota</taxon>
        <taxon>Fungi</taxon>
        <taxon>Dikarya</taxon>
        <taxon>Basidiomycota</taxon>
        <taxon>Agaricomycotina</taxon>
        <taxon>Tremellomycetes</taxon>
        <taxon>Tremellales</taxon>
        <taxon>Trimorphomycetaceae</taxon>
        <taxon>Saitozyma</taxon>
    </lineage>
</organism>
<keyword evidence="2" id="KW-1185">Reference proteome</keyword>
<dbReference type="AlphaFoldDB" id="A0A427XY57"/>